<feature type="coiled-coil region" evidence="1">
    <location>
        <begin position="431"/>
        <end position="486"/>
    </location>
</feature>
<feature type="domain" description="GLTSCR protein conserved" evidence="3">
    <location>
        <begin position="345"/>
        <end position="445"/>
    </location>
</feature>
<accession>A0A0C9MQX7</accession>
<dbReference type="OrthoDB" id="2556847at2759"/>
<evidence type="ECO:0000313" key="4">
    <source>
        <dbReference type="EMBL" id="GAN09849.1"/>
    </source>
</evidence>
<gene>
    <name evidence="4" type="ORF">MAM1_0297c09382</name>
</gene>
<dbReference type="Pfam" id="PF15249">
    <property type="entry name" value="GLTSCR1"/>
    <property type="match status" value="1"/>
</dbReference>
<dbReference type="AlphaFoldDB" id="A0A0C9MQX7"/>
<evidence type="ECO:0000256" key="2">
    <source>
        <dbReference type="SAM" id="MobiDB-lite"/>
    </source>
</evidence>
<feature type="compositionally biased region" description="Low complexity" evidence="2">
    <location>
        <begin position="98"/>
        <end position="111"/>
    </location>
</feature>
<keyword evidence="5" id="KW-1185">Reference proteome</keyword>
<feature type="compositionally biased region" description="Low complexity" evidence="2">
    <location>
        <begin position="19"/>
        <end position="36"/>
    </location>
</feature>
<evidence type="ECO:0000256" key="1">
    <source>
        <dbReference type="SAM" id="Coils"/>
    </source>
</evidence>
<feature type="compositionally biased region" description="Basic residues" evidence="2">
    <location>
        <begin position="183"/>
        <end position="198"/>
    </location>
</feature>
<organism evidence="4">
    <name type="scientific">Mucor ambiguus</name>
    <dbReference type="NCBI Taxonomy" id="91626"/>
    <lineage>
        <taxon>Eukaryota</taxon>
        <taxon>Fungi</taxon>
        <taxon>Fungi incertae sedis</taxon>
        <taxon>Mucoromycota</taxon>
        <taxon>Mucoromycotina</taxon>
        <taxon>Mucoromycetes</taxon>
        <taxon>Mucorales</taxon>
        <taxon>Mucorineae</taxon>
        <taxon>Mucoraceae</taxon>
        <taxon>Mucor</taxon>
    </lineage>
</organism>
<dbReference type="InterPro" id="IPR015671">
    <property type="entry name" value="GSCR1_dom"/>
</dbReference>
<proteinExistence type="predicted"/>
<feature type="region of interest" description="Disordered" evidence="2">
    <location>
        <begin position="98"/>
        <end position="138"/>
    </location>
</feature>
<reference evidence="4" key="1">
    <citation type="submission" date="2014-09" db="EMBL/GenBank/DDBJ databases">
        <title>Draft genome sequence of an oleaginous Mucoromycotina fungus Mucor ambiguus NBRC6742.</title>
        <authorList>
            <person name="Takeda I."/>
            <person name="Yamane N."/>
            <person name="Morita T."/>
            <person name="Tamano K."/>
            <person name="Machida M."/>
            <person name="Baker S."/>
            <person name="Koike H."/>
        </authorList>
    </citation>
    <scope>NUCLEOTIDE SEQUENCE</scope>
    <source>
        <strain evidence="4">NBRC 6742</strain>
    </source>
</reference>
<feature type="compositionally biased region" description="Pro residues" evidence="2">
    <location>
        <begin position="294"/>
        <end position="303"/>
    </location>
</feature>
<feature type="region of interest" description="Disordered" evidence="2">
    <location>
        <begin position="1"/>
        <end position="40"/>
    </location>
</feature>
<feature type="compositionally biased region" description="Low complexity" evidence="2">
    <location>
        <begin position="277"/>
        <end position="286"/>
    </location>
</feature>
<sequence length="595" mass="67363">MSNNNNNNGEKDVSLVQQNNDTASPSTSSPNATNNSNDDEEVITQLTLAGLKVLMVRKRDQIIYKLPDNMQVAAIGDEQRQQLMKEIQSLHAATMAAAANAQQQQQQQQQQKPNDIKPIAPRNESLNPLDTPPKPTAAEADAIKETARKLREELEQQQQLQMLQQSQKPGNAATFDPNDSKSSTRKYNKTGKYSKKRQQQLQQQLYQQLQQQYPQQQQLTQQQLLALQQSLQQQTTINTGYDNRSSSTTPMTGNTTATSTPLSSAPNSSFPFPHITQQQAQQAQQQDGSAKSSPVPPTPPPVPIQQQIQQKTLPPADSILSKRLPEEELQHREVKKRCVESLLADHQLVTFPDYEKPFTSVRDAMKRLMPYHIYQYPKGDLDANKIPLDRQDHTMIEIFKCQSDLFEKHGNISKKIEKNEGKLALQIMVERQVLAEQRQKLTEEQNRVQAEQAAQHQELMRLQTEKARVEQEAKQQQQLQQQQQQQIQPQPQTPAQLQPQQQLQQILQQILPPQALEQLQQQQQQQPNSAAAAANYANGLAQATALLQNPQFVNQYSQLSPDLQAKLLRNREQLVALIEKQQAPSNPNNNSSQQP</sequence>
<feature type="region of interest" description="Disordered" evidence="2">
    <location>
        <begin position="238"/>
        <end position="311"/>
    </location>
</feature>
<feature type="compositionally biased region" description="Low complexity" evidence="2">
    <location>
        <begin position="156"/>
        <end position="167"/>
    </location>
</feature>
<feature type="compositionally biased region" description="Low complexity" evidence="2">
    <location>
        <begin position="254"/>
        <end position="269"/>
    </location>
</feature>
<keyword evidence="1" id="KW-0175">Coiled coil</keyword>
<name>A0A0C9MQX7_9FUNG</name>
<protein>
    <recommendedName>
        <fullName evidence="3">GLTSCR protein conserved domain-containing protein</fullName>
    </recommendedName>
</protein>
<dbReference type="EMBL" id="DF836586">
    <property type="protein sequence ID" value="GAN09849.1"/>
    <property type="molecule type" value="Genomic_DNA"/>
</dbReference>
<evidence type="ECO:0000313" key="5">
    <source>
        <dbReference type="Proteomes" id="UP000053815"/>
    </source>
</evidence>
<evidence type="ECO:0000259" key="3">
    <source>
        <dbReference type="Pfam" id="PF15249"/>
    </source>
</evidence>
<feature type="region of interest" description="Disordered" evidence="2">
    <location>
        <begin position="153"/>
        <end position="199"/>
    </location>
</feature>
<dbReference type="Proteomes" id="UP000053815">
    <property type="component" value="Unassembled WGS sequence"/>
</dbReference>
<feature type="compositionally biased region" description="Polar residues" evidence="2">
    <location>
        <begin position="238"/>
        <end position="253"/>
    </location>
</feature>